<evidence type="ECO:0000256" key="3">
    <source>
        <dbReference type="ARBA" id="ARBA00022723"/>
    </source>
</evidence>
<dbReference type="InterPro" id="IPR036396">
    <property type="entry name" value="Cyt_P450_sf"/>
</dbReference>
<feature type="binding site" description="axial binding residue" evidence="7">
    <location>
        <position position="436"/>
    </location>
    <ligand>
        <name>heme</name>
        <dbReference type="ChEBI" id="CHEBI:30413"/>
    </ligand>
    <ligandPart>
        <name>Fe</name>
        <dbReference type="ChEBI" id="CHEBI:18248"/>
    </ligandPart>
</feature>
<dbReference type="PANTHER" id="PTHR47955:SF8">
    <property type="entry name" value="CYTOCHROME P450 71D11-LIKE"/>
    <property type="match status" value="1"/>
</dbReference>
<dbReference type="EMBL" id="CAJEUB010000026">
    <property type="protein sequence ID" value="CAD1846910.1"/>
    <property type="molecule type" value="Genomic_DNA"/>
</dbReference>
<evidence type="ECO:0000256" key="5">
    <source>
        <dbReference type="ARBA" id="ARBA00023004"/>
    </source>
</evidence>
<feature type="chain" id="PRO_5028009822" description="Premnaspirodiene oxygenase-like" evidence="9">
    <location>
        <begin position="23"/>
        <end position="529"/>
    </location>
</feature>
<dbReference type="SUPFAM" id="SSF48264">
    <property type="entry name" value="Cytochrome P450"/>
    <property type="match status" value="1"/>
</dbReference>
<dbReference type="PRINTS" id="PR00385">
    <property type="entry name" value="P450"/>
</dbReference>
<keyword evidence="9" id="KW-0732">Signal</keyword>
<dbReference type="GO" id="GO:0004497">
    <property type="term" value="F:monooxygenase activity"/>
    <property type="evidence" value="ECO:0007669"/>
    <property type="project" value="UniProtKB-KW"/>
</dbReference>
<keyword evidence="3 7" id="KW-0479">Metal-binding</keyword>
<evidence type="ECO:0008006" key="11">
    <source>
        <dbReference type="Google" id="ProtNLM"/>
    </source>
</evidence>
<dbReference type="InterPro" id="IPR002401">
    <property type="entry name" value="Cyt_P450_E_grp-I"/>
</dbReference>
<organism evidence="10">
    <name type="scientific">Ananas comosus var. bracteatus</name>
    <name type="common">red pineapple</name>
    <dbReference type="NCBI Taxonomy" id="296719"/>
    <lineage>
        <taxon>Eukaryota</taxon>
        <taxon>Viridiplantae</taxon>
        <taxon>Streptophyta</taxon>
        <taxon>Embryophyta</taxon>
        <taxon>Tracheophyta</taxon>
        <taxon>Spermatophyta</taxon>
        <taxon>Magnoliopsida</taxon>
        <taxon>Liliopsida</taxon>
        <taxon>Poales</taxon>
        <taxon>Bromeliaceae</taxon>
        <taxon>Bromelioideae</taxon>
        <taxon>Ananas</taxon>
    </lineage>
</organism>
<feature type="signal peptide" evidence="9">
    <location>
        <begin position="1"/>
        <end position="22"/>
    </location>
</feature>
<protein>
    <recommendedName>
        <fullName evidence="11">Premnaspirodiene oxygenase-like</fullName>
    </recommendedName>
</protein>
<dbReference type="GO" id="GO:0016705">
    <property type="term" value="F:oxidoreductase activity, acting on paired donors, with incorporation or reduction of molecular oxygen"/>
    <property type="evidence" value="ECO:0007669"/>
    <property type="project" value="InterPro"/>
</dbReference>
<dbReference type="Pfam" id="PF00067">
    <property type="entry name" value="p450"/>
    <property type="match status" value="1"/>
</dbReference>
<keyword evidence="2 7" id="KW-0349">Heme</keyword>
<sequence>MELQLPSLFLLLVPILLLPLLAIVTRSSRRSDLPPGPPRLPIIGSLHYLATALPHRALAALAGTYGPLMLLRIGQIDLAVVTSREVAEAVLKTHDTKFAFRPELAAPKIITYGYTDIVFAPHSTYWRQLRRICIMELLSAKRVKSFSLLRTEEIAGFLKDIAGTAARQTPVNISLKLMSLANNIVCRATFGKMFKQQSRFLVIIREAVVLASGFGTSDLFPSLRSLDVMMTRKIAKIHGEMDAIINDTIQDHQERPQRLDGEEDLLDVLLKAREQKDLEVPITLENVKAVMLDMFAAGTETSSTLTEWVMSELIKNPNIMAKAQQEVREAFKEKDKIEEHDISKLNYLQLIIKETLRLHPSVPLLVPRVCQETCSILGYTVPAGTRVVINAWALGREPKYWEDPEKFMPERFEGNSIDYKGSNFAFLPFGAGRRICPGITFGLATVEFALAELLFYFDWKLPCDMKIEDLDMTETLGITAPRKEPLHLIAIRGFRCRSNKKNHLLEVCINFMFRIIEGCVLSYNIDPCI</sequence>
<dbReference type="AlphaFoldDB" id="A0A6V7QUK0"/>
<evidence type="ECO:0000256" key="9">
    <source>
        <dbReference type="SAM" id="SignalP"/>
    </source>
</evidence>
<dbReference type="GO" id="GO:0020037">
    <property type="term" value="F:heme binding"/>
    <property type="evidence" value="ECO:0007669"/>
    <property type="project" value="InterPro"/>
</dbReference>
<keyword evidence="5 7" id="KW-0408">Iron</keyword>
<dbReference type="InterPro" id="IPR017972">
    <property type="entry name" value="Cyt_P450_CS"/>
</dbReference>
<dbReference type="PROSITE" id="PS00086">
    <property type="entry name" value="CYTOCHROME_P450"/>
    <property type="match status" value="1"/>
</dbReference>
<keyword evidence="4 8" id="KW-0560">Oxidoreductase</keyword>
<gene>
    <name evidence="10" type="ORF">CB5_LOCUS30121</name>
</gene>
<dbReference type="PANTHER" id="PTHR47955">
    <property type="entry name" value="CYTOCHROME P450 FAMILY 71 PROTEIN"/>
    <property type="match status" value="1"/>
</dbReference>
<dbReference type="CDD" id="cd11072">
    <property type="entry name" value="CYP71-like"/>
    <property type="match status" value="1"/>
</dbReference>
<evidence type="ECO:0000256" key="4">
    <source>
        <dbReference type="ARBA" id="ARBA00023002"/>
    </source>
</evidence>
<evidence type="ECO:0000313" key="10">
    <source>
        <dbReference type="EMBL" id="CAD1846910.1"/>
    </source>
</evidence>
<name>A0A6V7QUK0_ANACO</name>
<dbReference type="GO" id="GO:0005506">
    <property type="term" value="F:iron ion binding"/>
    <property type="evidence" value="ECO:0007669"/>
    <property type="project" value="InterPro"/>
</dbReference>
<dbReference type="Gene3D" id="1.10.630.10">
    <property type="entry name" value="Cytochrome P450"/>
    <property type="match status" value="1"/>
</dbReference>
<dbReference type="PRINTS" id="PR00463">
    <property type="entry name" value="EP450I"/>
</dbReference>
<comment type="similarity">
    <text evidence="1 8">Belongs to the cytochrome P450 family.</text>
</comment>
<evidence type="ECO:0000256" key="1">
    <source>
        <dbReference type="ARBA" id="ARBA00010617"/>
    </source>
</evidence>
<evidence type="ECO:0000256" key="2">
    <source>
        <dbReference type="ARBA" id="ARBA00022617"/>
    </source>
</evidence>
<evidence type="ECO:0000256" key="7">
    <source>
        <dbReference type="PIRSR" id="PIRSR602401-1"/>
    </source>
</evidence>
<reference evidence="10" key="1">
    <citation type="submission" date="2020-07" db="EMBL/GenBank/DDBJ databases">
        <authorList>
            <person name="Lin J."/>
        </authorList>
    </citation>
    <scope>NUCLEOTIDE SEQUENCE</scope>
</reference>
<keyword evidence="6 8" id="KW-0503">Monooxygenase</keyword>
<evidence type="ECO:0000256" key="8">
    <source>
        <dbReference type="RuleBase" id="RU000461"/>
    </source>
</evidence>
<dbReference type="InterPro" id="IPR001128">
    <property type="entry name" value="Cyt_P450"/>
</dbReference>
<proteinExistence type="inferred from homology"/>
<evidence type="ECO:0000256" key="6">
    <source>
        <dbReference type="ARBA" id="ARBA00023033"/>
    </source>
</evidence>
<comment type="cofactor">
    <cofactor evidence="7">
        <name>heme</name>
        <dbReference type="ChEBI" id="CHEBI:30413"/>
    </cofactor>
</comment>
<dbReference type="FunFam" id="1.10.630.10:FF:000043">
    <property type="entry name" value="Cytochrome P450 99A2"/>
    <property type="match status" value="1"/>
</dbReference>
<accession>A0A6V7QUK0</accession>